<dbReference type="RefSeq" id="WP_010946341.1">
    <property type="nucleotide sequence ID" value="NZ_BAZA01000159.1"/>
</dbReference>
<reference evidence="10" key="3">
    <citation type="submission" date="2019-10" db="EMBL/GenBank/DDBJ databases">
        <authorList>
            <consortium name="NCBI Pathogen Detection Project"/>
        </authorList>
    </citation>
    <scope>NUCLEOTIDE SEQUENCE</scope>
    <source>
        <strain evidence="10">AZ00058701</strain>
    </source>
</reference>
<evidence type="ECO:0000256" key="4">
    <source>
        <dbReference type="ARBA" id="ARBA00022679"/>
    </source>
</evidence>
<dbReference type="PANTHER" id="PTHR43586">
    <property type="entry name" value="CYSTEINE DESULFURASE"/>
    <property type="match status" value="1"/>
</dbReference>
<dbReference type="InterPro" id="IPR015421">
    <property type="entry name" value="PyrdxlP-dep_Trfase_major"/>
</dbReference>
<dbReference type="EMBL" id="UGOL01000001">
    <property type="protein sequence ID" value="STX78754.1"/>
    <property type="molecule type" value="Genomic_DNA"/>
</dbReference>
<dbReference type="GO" id="GO:0016829">
    <property type="term" value="F:lyase activity"/>
    <property type="evidence" value="ECO:0007669"/>
    <property type="project" value="UniProtKB-KW"/>
</dbReference>
<comment type="function">
    <text evidence="2 8">Catalyzes the removal of elemental sulfur and selenium atoms from L-cysteine, L-cystine, L-selenocysteine, and L-selenocystine to produce L-alanine.</text>
</comment>
<evidence type="ECO:0000313" key="10">
    <source>
        <dbReference type="EMBL" id="HAU1881093.1"/>
    </source>
</evidence>
<keyword evidence="11" id="KW-0456">Lyase</keyword>
<reference evidence="10" key="1">
    <citation type="journal article" date="2018" name="Genome Biol.">
        <title>SKESA: strategic k-mer extension for scrupulous assemblies.</title>
        <authorList>
            <person name="Souvorov A."/>
            <person name="Agarwala R."/>
            <person name="Lipman D.J."/>
        </authorList>
    </citation>
    <scope>NUCLEOTIDE SEQUENCE</scope>
    <source>
        <strain evidence="10">AZ00058701</strain>
    </source>
</reference>
<dbReference type="InterPro" id="IPR020578">
    <property type="entry name" value="Aminotrans_V_PyrdxlP_BS"/>
</dbReference>
<dbReference type="GO" id="GO:0031071">
    <property type="term" value="F:cysteine desulfurase activity"/>
    <property type="evidence" value="ECO:0007669"/>
    <property type="project" value="UniProtKB-UniRule"/>
</dbReference>
<protein>
    <recommendedName>
        <fullName evidence="8">Cysteine desulfurase</fullName>
        <ecNumber evidence="8">2.8.1.7</ecNumber>
    </recommendedName>
</protein>
<dbReference type="GO" id="GO:0006534">
    <property type="term" value="P:cysteine metabolic process"/>
    <property type="evidence" value="ECO:0007669"/>
    <property type="project" value="UniProtKB-UniRule"/>
</dbReference>
<comment type="similarity">
    <text evidence="3 8">Belongs to the class-V pyridoxal-phosphate-dependent aminotransferase family. Csd subfamily.</text>
</comment>
<comment type="cofactor">
    <cofactor evidence="1 7">
        <name>pyridoxal 5'-phosphate</name>
        <dbReference type="ChEBI" id="CHEBI:597326"/>
    </cofactor>
</comment>
<evidence type="ECO:0000313" key="12">
    <source>
        <dbReference type="Proteomes" id="UP000254631"/>
    </source>
</evidence>
<evidence type="ECO:0000256" key="5">
    <source>
        <dbReference type="ARBA" id="ARBA00022898"/>
    </source>
</evidence>
<dbReference type="InterPro" id="IPR015422">
    <property type="entry name" value="PyrdxlP-dep_Trfase_small"/>
</dbReference>
<dbReference type="CDD" id="cd06453">
    <property type="entry name" value="SufS_like"/>
    <property type="match status" value="1"/>
</dbReference>
<dbReference type="PANTHER" id="PTHR43586:SF8">
    <property type="entry name" value="CYSTEINE DESULFURASE 1, CHLOROPLASTIC"/>
    <property type="match status" value="1"/>
</dbReference>
<dbReference type="GO" id="GO:0008483">
    <property type="term" value="F:transaminase activity"/>
    <property type="evidence" value="ECO:0007669"/>
    <property type="project" value="UniProtKB-KW"/>
</dbReference>
<dbReference type="InterPro" id="IPR010970">
    <property type="entry name" value="Cys_dSase_SufS"/>
</dbReference>
<feature type="domain" description="Aminotransferase class V" evidence="9">
    <location>
        <begin position="33"/>
        <end position="401"/>
    </location>
</feature>
<accession>A0A129EU22</accession>
<dbReference type="NCBIfam" id="TIGR01979">
    <property type="entry name" value="sufS"/>
    <property type="match status" value="1"/>
</dbReference>
<keyword evidence="5 8" id="KW-0663">Pyridoxal phosphate</keyword>
<dbReference type="eggNOG" id="COG0520">
    <property type="taxonomic scope" value="Bacteria"/>
</dbReference>
<dbReference type="InterPro" id="IPR016454">
    <property type="entry name" value="Cysteine_dSase"/>
</dbReference>
<name>A0A129EU22_LEGPN</name>
<evidence type="ECO:0000256" key="7">
    <source>
        <dbReference type="RuleBase" id="RU004504"/>
    </source>
</evidence>
<dbReference type="Gene3D" id="3.40.640.10">
    <property type="entry name" value="Type I PLP-dependent aspartate aminotransferase-like (Major domain)"/>
    <property type="match status" value="1"/>
</dbReference>
<comment type="catalytic activity">
    <reaction evidence="6 8">
        <text>(sulfur carrier)-H + L-cysteine = (sulfur carrier)-SH + L-alanine</text>
        <dbReference type="Rhea" id="RHEA:43892"/>
        <dbReference type="Rhea" id="RHEA-COMP:14737"/>
        <dbReference type="Rhea" id="RHEA-COMP:14739"/>
        <dbReference type="ChEBI" id="CHEBI:29917"/>
        <dbReference type="ChEBI" id="CHEBI:35235"/>
        <dbReference type="ChEBI" id="CHEBI:57972"/>
        <dbReference type="ChEBI" id="CHEBI:64428"/>
        <dbReference type="EC" id="2.8.1.7"/>
    </reaction>
</comment>
<dbReference type="InterPro" id="IPR000192">
    <property type="entry name" value="Aminotrans_V_dom"/>
</dbReference>
<dbReference type="GeneID" id="57034599"/>
<evidence type="ECO:0000259" key="9">
    <source>
        <dbReference type="Pfam" id="PF00266"/>
    </source>
</evidence>
<keyword evidence="11" id="KW-0032">Aminotransferase</keyword>
<evidence type="ECO:0000313" key="11">
    <source>
        <dbReference type="EMBL" id="STX78754.1"/>
    </source>
</evidence>
<dbReference type="STRING" id="91892.BIZ52_03240"/>
<dbReference type="PROSITE" id="PS00595">
    <property type="entry name" value="AA_TRANSFER_CLASS_5"/>
    <property type="match status" value="1"/>
</dbReference>
<dbReference type="EMBL" id="DACWHX010000016">
    <property type="protein sequence ID" value="HAU1881093.1"/>
    <property type="molecule type" value="Genomic_DNA"/>
</dbReference>
<evidence type="ECO:0000256" key="2">
    <source>
        <dbReference type="ARBA" id="ARBA00002824"/>
    </source>
</evidence>
<proteinExistence type="inferred from homology"/>
<dbReference type="InterPro" id="IPR015424">
    <property type="entry name" value="PyrdxlP-dep_Trfase"/>
</dbReference>
<gene>
    <name evidence="11" type="primary">sufS</name>
    <name evidence="10" type="ORF">JBJ86_12680</name>
    <name evidence="11" type="ORF">NCTC12000_00740</name>
</gene>
<dbReference type="PIRSF" id="PIRSF005572">
    <property type="entry name" value="NifS"/>
    <property type="match status" value="1"/>
</dbReference>
<keyword evidence="4 8" id="KW-0808">Transferase</keyword>
<evidence type="ECO:0000256" key="8">
    <source>
        <dbReference type="RuleBase" id="RU004506"/>
    </source>
</evidence>
<dbReference type="EC" id="2.8.1.7" evidence="8"/>
<evidence type="ECO:0000256" key="6">
    <source>
        <dbReference type="ARBA" id="ARBA00050776"/>
    </source>
</evidence>
<dbReference type="Gene3D" id="3.90.1150.10">
    <property type="entry name" value="Aspartate Aminotransferase, domain 1"/>
    <property type="match status" value="1"/>
</dbReference>
<dbReference type="Proteomes" id="UP000866496">
    <property type="component" value="Unassembled WGS sequence"/>
</dbReference>
<dbReference type="AlphaFoldDB" id="A0A129EU22"/>
<reference evidence="11 12" key="2">
    <citation type="submission" date="2018-06" db="EMBL/GenBank/DDBJ databases">
        <authorList>
            <consortium name="Pathogen Informatics"/>
            <person name="Doyle S."/>
        </authorList>
    </citation>
    <scope>NUCLEOTIDE SEQUENCE [LARGE SCALE GENOMIC DNA]</scope>
    <source>
        <strain evidence="11 12">NCTC12000</strain>
    </source>
</reference>
<evidence type="ECO:0000256" key="3">
    <source>
        <dbReference type="ARBA" id="ARBA00010447"/>
    </source>
</evidence>
<evidence type="ECO:0000256" key="1">
    <source>
        <dbReference type="ARBA" id="ARBA00001933"/>
    </source>
</evidence>
<dbReference type="Pfam" id="PF00266">
    <property type="entry name" value="Aminotran_5"/>
    <property type="match status" value="1"/>
</dbReference>
<dbReference type="Proteomes" id="UP000254631">
    <property type="component" value="Unassembled WGS sequence"/>
</dbReference>
<dbReference type="SMR" id="A0A129EU22"/>
<dbReference type="GO" id="GO:0030170">
    <property type="term" value="F:pyridoxal phosphate binding"/>
    <property type="evidence" value="ECO:0007669"/>
    <property type="project" value="UniProtKB-UniRule"/>
</dbReference>
<sequence>MSTNPSLMTSFDVNKIRKDFPVLHQKINEYDLVYFDNAATTQKPKAVIDAIAQFYEKDNSNVHRGVHALSVRATEMYEAARAKVKRFINARSPRECIFVRGTTEAINLVAQSLVAPRILPDEEILITHMEHHSNIVPWQMVCKKMGCKLQVAPISLNGEVILEEFERKLNENTKMVAINYASNSLGTINPVKTMIKMAHEVGAKVLLDGAQATAHLIVDVQDLDCDFYAFSGHKMYGPTGIGVLWGKEELLNSMTPYQGGGEMINSVSFEATEYAAIPHKFEAGTPNIAGAIGLAAAIDYIWSLDLDAIAEYETQLLNYATKAIEAVKGYNIIGTAANKVPIISFVHGKIHAHDIGTILDSEGIAIRSGHHCTMPLMDFYDVAATSRISMSFYNTFKEIDYCMEALQRVKEVFA</sequence>
<dbReference type="SUPFAM" id="SSF53383">
    <property type="entry name" value="PLP-dependent transferases"/>
    <property type="match status" value="1"/>
</dbReference>
<organism evidence="11 12">
    <name type="scientific">Legionella pneumophila</name>
    <dbReference type="NCBI Taxonomy" id="446"/>
    <lineage>
        <taxon>Bacteria</taxon>
        <taxon>Pseudomonadati</taxon>
        <taxon>Pseudomonadota</taxon>
        <taxon>Gammaproteobacteria</taxon>
        <taxon>Legionellales</taxon>
        <taxon>Legionellaceae</taxon>
        <taxon>Legionella</taxon>
    </lineage>
</organism>
<dbReference type="OMA" id="LVTWQQI"/>